<proteinExistence type="predicted"/>
<keyword evidence="1" id="KW-0472">Membrane</keyword>
<gene>
    <name evidence="2" type="ORF">BJI46_04920</name>
</gene>
<feature type="transmembrane region" description="Helical" evidence="1">
    <location>
        <begin position="20"/>
        <end position="38"/>
    </location>
</feature>
<dbReference type="Pfam" id="PF07963">
    <property type="entry name" value="N_methyl"/>
    <property type="match status" value="1"/>
</dbReference>
<sequence length="140" mass="15068">MKIKHLTNQYQQGVGLLEAMIAVLLSSILILGISYGMGRILTNQKQSNLQYIVVNQLRAKLQTATPAQKTKWCAGTEQPTITLPDQTTVLTITVTCPSVSVTVTSPTNNNANATISIQQPIKFSVQSDLLGGELVVGETL</sequence>
<dbReference type="EMBL" id="MKKK01000056">
    <property type="protein sequence ID" value="OEY93086.1"/>
    <property type="molecule type" value="Genomic_DNA"/>
</dbReference>
<organism evidence="2 3">
    <name type="scientific">Acinetobacter qingfengensis</name>
    <dbReference type="NCBI Taxonomy" id="1262585"/>
    <lineage>
        <taxon>Bacteria</taxon>
        <taxon>Pseudomonadati</taxon>
        <taxon>Pseudomonadota</taxon>
        <taxon>Gammaproteobacteria</taxon>
        <taxon>Moraxellales</taxon>
        <taxon>Moraxellaceae</taxon>
        <taxon>Acinetobacter</taxon>
    </lineage>
</organism>
<comment type="caution">
    <text evidence="2">The sequence shown here is derived from an EMBL/GenBank/DDBJ whole genome shotgun (WGS) entry which is preliminary data.</text>
</comment>
<keyword evidence="3" id="KW-1185">Reference proteome</keyword>
<dbReference type="AlphaFoldDB" id="A0A1E7R1B2"/>
<dbReference type="Proteomes" id="UP000185895">
    <property type="component" value="Unassembled WGS sequence"/>
</dbReference>
<dbReference type="RefSeq" id="WP_070070657.1">
    <property type="nucleotide sequence ID" value="NZ_MKKK01000056.1"/>
</dbReference>
<dbReference type="OrthoDB" id="6712972at2"/>
<keyword evidence="1" id="KW-1133">Transmembrane helix</keyword>
<keyword evidence="1" id="KW-0812">Transmembrane</keyword>
<evidence type="ECO:0000313" key="3">
    <source>
        <dbReference type="Proteomes" id="UP000185895"/>
    </source>
</evidence>
<name>A0A1E7R1B2_9GAMM</name>
<accession>A0A1E7R1B2</accession>
<dbReference type="STRING" id="1262585.BJI46_04920"/>
<evidence type="ECO:0000256" key="1">
    <source>
        <dbReference type="SAM" id="Phobius"/>
    </source>
</evidence>
<reference evidence="2 3" key="1">
    <citation type="submission" date="2016-09" db="EMBL/GenBank/DDBJ databases">
        <authorList>
            <person name="Capua I."/>
            <person name="De Benedictis P."/>
            <person name="Joannis T."/>
            <person name="Lombin L.H."/>
            <person name="Cattoli G."/>
        </authorList>
    </citation>
    <scope>NUCLEOTIDE SEQUENCE [LARGE SCALE GENOMIC DNA]</scope>
    <source>
        <strain evidence="2 3">ANC 4671</strain>
    </source>
</reference>
<dbReference type="InterPro" id="IPR012902">
    <property type="entry name" value="N_methyl_site"/>
</dbReference>
<protein>
    <submittedName>
        <fullName evidence="2">Uncharacterized protein</fullName>
    </submittedName>
</protein>
<evidence type="ECO:0000313" key="2">
    <source>
        <dbReference type="EMBL" id="OEY93086.1"/>
    </source>
</evidence>